<keyword evidence="2" id="KW-1185">Reference proteome</keyword>
<accession>A0A0E9NJU2</accession>
<reference evidence="1 2" key="1">
    <citation type="journal article" date="2011" name="J. Gen. Appl. Microbiol.">
        <title>Draft genome sequencing of the enigmatic yeast Saitoella complicata.</title>
        <authorList>
            <person name="Nishida H."/>
            <person name="Hamamoto M."/>
            <person name="Sugiyama J."/>
        </authorList>
    </citation>
    <scope>NUCLEOTIDE SEQUENCE [LARGE SCALE GENOMIC DNA]</scope>
    <source>
        <strain evidence="1 2">NRRL Y-17804</strain>
    </source>
</reference>
<reference evidence="1 2" key="2">
    <citation type="journal article" date="2014" name="J. Gen. Appl. Microbiol.">
        <title>The early diverging ascomycetous budding yeast Saitoella complicata has three histone deacetylases belonging to the Clr6, Hos2, and Rpd3 lineages.</title>
        <authorList>
            <person name="Nishida H."/>
            <person name="Matsumoto T."/>
            <person name="Kondo S."/>
            <person name="Hamamoto M."/>
            <person name="Yoshikawa H."/>
        </authorList>
    </citation>
    <scope>NUCLEOTIDE SEQUENCE [LARGE SCALE GENOMIC DNA]</scope>
    <source>
        <strain evidence="1 2">NRRL Y-17804</strain>
    </source>
</reference>
<dbReference type="AlphaFoldDB" id="A0A0E9NJU2"/>
<sequence length="99" mass="11120">MNAESAVSERSDHMENGWNGGYLRACATASSIRHVIHSKRSFNKTAVSAPLSRLSTTSTTRHLLYDIKTFVLSFTNNRLLVTTGSFTTFRHFIIDQIQV</sequence>
<organism evidence="1 2">
    <name type="scientific">Saitoella complicata (strain BCRC 22490 / CBS 7301 / JCM 7358 / NBRC 10748 / NRRL Y-17804)</name>
    <dbReference type="NCBI Taxonomy" id="698492"/>
    <lineage>
        <taxon>Eukaryota</taxon>
        <taxon>Fungi</taxon>
        <taxon>Dikarya</taxon>
        <taxon>Ascomycota</taxon>
        <taxon>Taphrinomycotina</taxon>
        <taxon>Taphrinomycotina incertae sedis</taxon>
        <taxon>Saitoella</taxon>
    </lineage>
</organism>
<name>A0A0E9NJU2_SAICN</name>
<comment type="caution">
    <text evidence="1">The sequence shown here is derived from an EMBL/GenBank/DDBJ whole genome shotgun (WGS) entry which is preliminary data.</text>
</comment>
<reference evidence="1 2" key="3">
    <citation type="journal article" date="2015" name="Genome Announc.">
        <title>Draft Genome Sequence of the Archiascomycetous Yeast Saitoella complicata.</title>
        <authorList>
            <person name="Yamauchi K."/>
            <person name="Kondo S."/>
            <person name="Hamamoto M."/>
            <person name="Takahashi Y."/>
            <person name="Ogura Y."/>
            <person name="Hayashi T."/>
            <person name="Nishida H."/>
        </authorList>
    </citation>
    <scope>NUCLEOTIDE SEQUENCE [LARGE SCALE GENOMIC DNA]</scope>
    <source>
        <strain evidence="1 2">NRRL Y-17804</strain>
    </source>
</reference>
<proteinExistence type="predicted"/>
<evidence type="ECO:0000313" key="2">
    <source>
        <dbReference type="Proteomes" id="UP000033140"/>
    </source>
</evidence>
<dbReference type="Proteomes" id="UP000033140">
    <property type="component" value="Unassembled WGS sequence"/>
</dbReference>
<gene>
    <name evidence="1" type="ORF">G7K_4249-t1</name>
</gene>
<protein>
    <submittedName>
        <fullName evidence="1">Uncharacterized protein</fullName>
    </submittedName>
</protein>
<evidence type="ECO:0000313" key="1">
    <source>
        <dbReference type="EMBL" id="GAO50114.1"/>
    </source>
</evidence>
<dbReference type="EMBL" id="BACD03000029">
    <property type="protein sequence ID" value="GAO50114.1"/>
    <property type="molecule type" value="Genomic_DNA"/>
</dbReference>